<dbReference type="InterPro" id="IPR043168">
    <property type="entry name" value="DegV_C"/>
</dbReference>
<sequence>MVGIVVDSCCDLTREIIEKYNVAVVPFKMTIESKEYVDDENLDLESFLTNMQASKKGVVTSCPSPLEYKEAILSRNTDEVFVITITSKLSGSYNSAMVAKQMVEEENKNIKVHVIDSLAAGAGEIALFLKLVELREGLTFEEIVEKIENLRDSMKTFFILDKFDNLVKNGRMGKVTGIMAGALNIRPIMHGVNGEIEVFQINRGFKKSLVNLAKNIGEMFDDLGERLIITVGVGSEDRSEFLREKLEEMYNFKNYHYFTANGLTSTYANVGGVIVAVI</sequence>
<dbReference type="OrthoDB" id="2138472at2"/>
<dbReference type="PANTHER" id="PTHR33434:SF2">
    <property type="entry name" value="FATTY ACID-BINDING PROTEIN TM_1468"/>
    <property type="match status" value="1"/>
</dbReference>
<proteinExistence type="predicted"/>
<dbReference type="GO" id="GO:0008289">
    <property type="term" value="F:lipid binding"/>
    <property type="evidence" value="ECO:0007669"/>
    <property type="project" value="UniProtKB-KW"/>
</dbReference>
<keyword evidence="3" id="KW-1185">Reference proteome</keyword>
<protein>
    <submittedName>
        <fullName evidence="2">EDD domain protein, DegV family</fullName>
    </submittedName>
</protein>
<evidence type="ECO:0000313" key="2">
    <source>
        <dbReference type="EMBL" id="EFM24440.1"/>
    </source>
</evidence>
<accession>E0NNX2</accession>
<reference evidence="2 3" key="1">
    <citation type="submission" date="2010-07" db="EMBL/GenBank/DDBJ databases">
        <authorList>
            <person name="Muzny D."/>
            <person name="Qin X."/>
            <person name="Deng J."/>
            <person name="Jiang H."/>
            <person name="Liu Y."/>
            <person name="Qu J."/>
            <person name="Song X.-Z."/>
            <person name="Zhang L."/>
            <person name="Thornton R."/>
            <person name="Coyle M."/>
            <person name="Francisco L."/>
            <person name="Jackson L."/>
            <person name="Javaid M."/>
            <person name="Korchina V."/>
            <person name="Kovar C."/>
            <person name="Mata R."/>
            <person name="Mathew T."/>
            <person name="Ngo R."/>
            <person name="Nguyen L."/>
            <person name="Nguyen N."/>
            <person name="Okwuonu G."/>
            <person name="Ongeri F."/>
            <person name="Pham C."/>
            <person name="Simmons D."/>
            <person name="Wilczek-Boney K."/>
            <person name="Hale W."/>
            <person name="Jakkamsetti A."/>
            <person name="Pham P."/>
            <person name="Ruth R."/>
            <person name="San Lucas F."/>
            <person name="Warren J."/>
            <person name="Zhang J."/>
            <person name="Zhao Z."/>
            <person name="Zhou C."/>
            <person name="Zhu D."/>
            <person name="Lee S."/>
            <person name="Bess C."/>
            <person name="Blankenburg K."/>
            <person name="Forbes L."/>
            <person name="Fu Q."/>
            <person name="Gubbala S."/>
            <person name="Hirani K."/>
            <person name="Jayaseelan J.C."/>
            <person name="Lara F."/>
            <person name="Munidasa M."/>
            <person name="Palculict T."/>
            <person name="Patil S."/>
            <person name="Pu L.-L."/>
            <person name="Saada N."/>
            <person name="Tang L."/>
            <person name="Weissenberger G."/>
            <person name="Zhu Y."/>
            <person name="Hemphill L."/>
            <person name="Shang Y."/>
            <person name="Youmans B."/>
            <person name="Ayvaz T."/>
            <person name="Ross M."/>
            <person name="Santibanez J."/>
            <person name="Aqrawi P."/>
            <person name="Gross S."/>
            <person name="Joshi V."/>
            <person name="Fowler G."/>
            <person name="Nazareth L."/>
            <person name="Reid J."/>
            <person name="Worley K."/>
            <person name="Petrosino J."/>
            <person name="Highlander S."/>
            <person name="Gibbs R."/>
        </authorList>
    </citation>
    <scope>NUCLEOTIDE SEQUENCE [LARGE SCALE GENOMIC DNA]</scope>
    <source>
        <strain evidence="2 3">ATCC BAA-1640</strain>
    </source>
</reference>
<dbReference type="eggNOG" id="COG1307">
    <property type="taxonomic scope" value="Bacteria"/>
</dbReference>
<dbReference type="RefSeq" id="WP_008902636.1">
    <property type="nucleotide sequence ID" value="NZ_GL397071.1"/>
</dbReference>
<gene>
    <name evidence="2" type="ORF">HMPREF9225_1861</name>
</gene>
<dbReference type="InterPro" id="IPR003797">
    <property type="entry name" value="DegV"/>
</dbReference>
<evidence type="ECO:0000313" key="3">
    <source>
        <dbReference type="Proteomes" id="UP000003280"/>
    </source>
</evidence>
<dbReference type="AlphaFoldDB" id="E0NNX2"/>
<dbReference type="STRING" id="862517.HMPREF9225_1861"/>
<organism evidence="2 3">
    <name type="scientific">Peptoniphilus duerdenii ATCC BAA-1640</name>
    <dbReference type="NCBI Taxonomy" id="862517"/>
    <lineage>
        <taxon>Bacteria</taxon>
        <taxon>Bacillati</taxon>
        <taxon>Bacillota</taxon>
        <taxon>Tissierellia</taxon>
        <taxon>Tissierellales</taxon>
        <taxon>Peptoniphilaceae</taxon>
        <taxon>Peptoniphilus</taxon>
    </lineage>
</organism>
<dbReference type="PROSITE" id="PS51482">
    <property type="entry name" value="DEGV"/>
    <property type="match status" value="1"/>
</dbReference>
<comment type="caution">
    <text evidence="2">The sequence shown here is derived from an EMBL/GenBank/DDBJ whole genome shotgun (WGS) entry which is preliminary data.</text>
</comment>
<dbReference type="PANTHER" id="PTHR33434">
    <property type="entry name" value="DEGV DOMAIN-CONTAINING PROTEIN DR_1986-RELATED"/>
    <property type="match status" value="1"/>
</dbReference>
<name>E0NNX2_9FIRM</name>
<dbReference type="SUPFAM" id="SSF82549">
    <property type="entry name" value="DAK1/DegV-like"/>
    <property type="match status" value="1"/>
</dbReference>
<dbReference type="Gene3D" id="3.40.50.10440">
    <property type="entry name" value="Dihydroxyacetone kinase, domain 1"/>
    <property type="match status" value="1"/>
</dbReference>
<dbReference type="NCBIfam" id="TIGR00762">
    <property type="entry name" value="DegV"/>
    <property type="match status" value="1"/>
</dbReference>
<dbReference type="Pfam" id="PF02645">
    <property type="entry name" value="DegV"/>
    <property type="match status" value="1"/>
</dbReference>
<dbReference type="InterPro" id="IPR050270">
    <property type="entry name" value="DegV_domain_contain"/>
</dbReference>
<keyword evidence="1" id="KW-0446">Lipid-binding</keyword>
<dbReference type="Gene3D" id="3.30.1180.10">
    <property type="match status" value="1"/>
</dbReference>
<dbReference type="HOGENOM" id="CLU_048251_2_1_9"/>
<evidence type="ECO:0000256" key="1">
    <source>
        <dbReference type="ARBA" id="ARBA00023121"/>
    </source>
</evidence>
<dbReference type="Gene3D" id="2.20.28.50">
    <property type="entry name" value="degv family protein"/>
    <property type="match status" value="1"/>
</dbReference>
<dbReference type="EMBL" id="AEEH01000053">
    <property type="protein sequence ID" value="EFM24440.1"/>
    <property type="molecule type" value="Genomic_DNA"/>
</dbReference>
<dbReference type="Proteomes" id="UP000003280">
    <property type="component" value="Unassembled WGS sequence"/>
</dbReference>